<accession>A0A433KGE0</accession>
<dbReference type="Pfam" id="PF13579">
    <property type="entry name" value="Glyco_trans_4_4"/>
    <property type="match status" value="1"/>
</dbReference>
<keyword evidence="3" id="KW-1185">Reference proteome</keyword>
<reference evidence="2 3" key="1">
    <citation type="submission" date="2018-12" db="EMBL/GenBank/DDBJ databases">
        <title>three novel Halomonas strain isolated from plants.</title>
        <authorList>
            <person name="Sun C."/>
        </authorList>
    </citation>
    <scope>NUCLEOTIDE SEQUENCE [LARGE SCALE GENOMIC DNA]</scope>
    <source>
        <strain evidence="2 3">DSM 19434</strain>
    </source>
</reference>
<protein>
    <submittedName>
        <fullName evidence="2">Glycosyltransferase</fullName>
    </submittedName>
</protein>
<proteinExistence type="predicted"/>
<dbReference type="Gene3D" id="3.40.50.2000">
    <property type="entry name" value="Glycogen Phosphorylase B"/>
    <property type="match status" value="4"/>
</dbReference>
<evidence type="ECO:0000259" key="1">
    <source>
        <dbReference type="Pfam" id="PF13579"/>
    </source>
</evidence>
<dbReference type="OrthoDB" id="8756565at2"/>
<dbReference type="SUPFAM" id="SSF53756">
    <property type="entry name" value="UDP-Glycosyltransferase/glycogen phosphorylase"/>
    <property type="match status" value="3"/>
</dbReference>
<gene>
    <name evidence="2" type="ORF">ELY33_14735</name>
</gene>
<name>A0A433KGE0_9GAMM</name>
<dbReference type="InterPro" id="IPR028098">
    <property type="entry name" value="Glyco_trans_4-like_N"/>
</dbReference>
<feature type="domain" description="Glycosyltransferase subfamily 4-like N-terminal" evidence="1">
    <location>
        <begin position="39"/>
        <end position="213"/>
    </location>
</feature>
<dbReference type="CDD" id="cd03801">
    <property type="entry name" value="GT4_PimA-like"/>
    <property type="match status" value="2"/>
</dbReference>
<evidence type="ECO:0000313" key="2">
    <source>
        <dbReference type="EMBL" id="RUR27845.1"/>
    </source>
</evidence>
<dbReference type="Pfam" id="PF13692">
    <property type="entry name" value="Glyco_trans_1_4"/>
    <property type="match status" value="1"/>
</dbReference>
<keyword evidence="2" id="KW-0808">Transferase</keyword>
<sequence length="1320" mass="148363">MDDLLHHAQQLASQAQKPIAQPIEGRVAYVVSHANANDGYSIRTHGIARALNQCGLEALCFVGPYCPRELAKTSPESSYEEVRYIHSRWPHSAVRNNENAELDASVDYFLTLFSVFRPSAVLAETSWLIGLPAWIAAKRLGLPFYSEVRGFRDLIRDKAEPIHSELFELKQVADRETFLTKQSQRVFTLNQLMKNELIKRGIKADSIALVPNGVSQLPAIKTVSPTLKKRLGIGEGEKVIGYIGSFSPYEGLDVLLQACTELVQKGEKLKLLLVGDDQPLTLKNKSGASAADIADTGLTDTPPWLIQVGRVPHEQVAGYYALLDAVVIPRNPLAVCQLVPPMKAAEALAYGKRLVVSDVAPLAEYAQTYEGVVTFEAGNATSLATALQGSLKLPAPKPSAKLLFSAHTEPMVRALKGKESGSATQPILGQSVQLMATKSIASLSAGSDPKNAESLTKLATKSAEELHEKVEWENYDLNEGEILSLSGEVIGKGVKGRKSILLVEAKSALGEVLDLSKYGYLWSGNFSHWFKYLYPNETTGNFFEFKNDDGEVKISISLLKFGCKSGERVFIKNKKIEKTTANGIEESLQRFLINHPSLLDVECLLYADITLNVIDGSSIWLSSMAQILASQQKTILFMKEGVRNFQIFDSLKSVDNLIILQPSDFLGEGAIALDVMQSIQCLRIIDNYLPTIKNVVIRGLSAAVELHRTRQFKHRSFVYLTDFYSYENNLLTITREQEHSVKQISRQVHEFFVQTPEIKEKLKELSEFDIKTTLIPPPLPKIEFRRPKAIEGQEVNIVYAGKITPAWGVIELFNWTERLKEKGFDIKLTVIANKISAPGNNVKEFRNLIQKRFKELSVCHIPGLPREEVLEHLAAADFVWCYRPKELEESVLELSTKLVEAVACGARAINYPSLIHQNLLGKDYPFFVSSVDDFEKLIMNSKALDAFDTSVIAQKVLSNHSITVASVKVGKVINRKSSFDEKKIVFAGHDRKFIDAYYSFLKSKGAHVRFDEWEWGSPGNEKRSKEFLSWSDKVFCEWGLANAVWYSTNNVEQKPLFVRVHLQEINPRAKKFGKKIEQSNVTQFIVVSERVRQEAEKIFGWASSKSVHIPNFVFDDEFTISESRKNSNKGKIVLGMVGIVPQRKRFDRAIDLLLALRQDGYNAELVIKGPRPEEYDFMHSASRSPELEYYNSCYDKINSEPLVKDKVSFAPWGNDMPLWYEGVDYILSPSDFESFHYAVADGVLSGCYPVIWPWEESESIYSECWKVKNAHAAKKIIAAFKSLDLEERKDELMANRTLIYSRYGFDNVAEKLDGRLLRNE</sequence>
<dbReference type="GO" id="GO:0016757">
    <property type="term" value="F:glycosyltransferase activity"/>
    <property type="evidence" value="ECO:0007669"/>
    <property type="project" value="UniProtKB-ARBA"/>
</dbReference>
<dbReference type="EMBL" id="RZHG01000027">
    <property type="protein sequence ID" value="RUR27845.1"/>
    <property type="molecule type" value="Genomic_DNA"/>
</dbReference>
<evidence type="ECO:0000313" key="3">
    <source>
        <dbReference type="Proteomes" id="UP000287336"/>
    </source>
</evidence>
<comment type="caution">
    <text evidence="2">The sequence shown here is derived from an EMBL/GenBank/DDBJ whole genome shotgun (WGS) entry which is preliminary data.</text>
</comment>
<dbReference type="Proteomes" id="UP000287336">
    <property type="component" value="Unassembled WGS sequence"/>
</dbReference>
<organism evidence="2 3">
    <name type="scientific">Vreelandella andesensis</name>
    <dbReference type="NCBI Taxonomy" id="447567"/>
    <lineage>
        <taxon>Bacteria</taxon>
        <taxon>Pseudomonadati</taxon>
        <taxon>Pseudomonadota</taxon>
        <taxon>Gammaproteobacteria</taxon>
        <taxon>Oceanospirillales</taxon>
        <taxon>Halomonadaceae</taxon>
        <taxon>Vreelandella</taxon>
    </lineage>
</organism>
<dbReference type="RefSeq" id="WP_126948662.1">
    <property type="nucleotide sequence ID" value="NZ_RZHG01000027.1"/>
</dbReference>
<dbReference type="PANTHER" id="PTHR12526">
    <property type="entry name" value="GLYCOSYLTRANSFERASE"/>
    <property type="match status" value="1"/>
</dbReference>